<comment type="pathway">
    <text evidence="7">Sulfur metabolism; glutathione metabolism.</text>
</comment>
<dbReference type="GO" id="GO:0006751">
    <property type="term" value="P:glutathione catabolic process"/>
    <property type="evidence" value="ECO:0007669"/>
    <property type="project" value="UniProtKB-UniRule"/>
</dbReference>
<evidence type="ECO:0000256" key="4">
    <source>
        <dbReference type="ARBA" id="ARBA00047417"/>
    </source>
</evidence>
<name>A0A4V3H4Q3_9GAMM</name>
<proteinExistence type="inferred from homology"/>
<keyword evidence="10" id="KW-1185">Reference proteome</keyword>
<evidence type="ECO:0000256" key="8">
    <source>
        <dbReference type="SAM" id="SignalP"/>
    </source>
</evidence>
<feature type="binding site" evidence="6">
    <location>
        <begin position="436"/>
        <end position="437"/>
    </location>
    <ligand>
        <name>L-glutamate</name>
        <dbReference type="ChEBI" id="CHEBI:29985"/>
    </ligand>
</feature>
<dbReference type="InterPro" id="IPR000101">
    <property type="entry name" value="GGT_peptidase"/>
</dbReference>
<dbReference type="Gene3D" id="3.60.20.40">
    <property type="match status" value="1"/>
</dbReference>
<accession>A0A4V3H4Q3</accession>
<dbReference type="InterPro" id="IPR043138">
    <property type="entry name" value="GGT_lsub"/>
</dbReference>
<reference evidence="9 10" key="1">
    <citation type="submission" date="2019-03" db="EMBL/GenBank/DDBJ databases">
        <title>Genomic Encyclopedia of Type Strains, Phase IV (KMG-IV): sequencing the most valuable type-strain genomes for metagenomic binning, comparative biology and taxonomic classification.</title>
        <authorList>
            <person name="Goeker M."/>
        </authorList>
    </citation>
    <scope>NUCLEOTIDE SEQUENCE [LARGE SCALE GENOMIC DNA]</scope>
    <source>
        <strain evidence="9 10">DSM 16326</strain>
    </source>
</reference>
<evidence type="ECO:0000256" key="5">
    <source>
        <dbReference type="PIRSR" id="PIRSR600101-1"/>
    </source>
</evidence>
<dbReference type="EMBL" id="SOQX01000001">
    <property type="protein sequence ID" value="TDY04115.1"/>
    <property type="molecule type" value="Genomic_DNA"/>
</dbReference>
<dbReference type="OrthoDB" id="5297205at2"/>
<keyword evidence="7" id="KW-0317">Glutathione biosynthesis</keyword>
<evidence type="ECO:0000313" key="9">
    <source>
        <dbReference type="EMBL" id="TDY04115.1"/>
    </source>
</evidence>
<dbReference type="Pfam" id="PF01019">
    <property type="entry name" value="G_glu_transpept"/>
    <property type="match status" value="1"/>
</dbReference>
<evidence type="ECO:0000256" key="7">
    <source>
        <dbReference type="RuleBase" id="RU368036"/>
    </source>
</evidence>
<dbReference type="EC" id="2.3.2.2" evidence="7"/>
<evidence type="ECO:0000313" key="10">
    <source>
        <dbReference type="Proteomes" id="UP000294914"/>
    </source>
</evidence>
<dbReference type="Gene3D" id="1.10.246.130">
    <property type="match status" value="1"/>
</dbReference>
<comment type="catalytic activity">
    <reaction evidence="4 7">
        <text>an N-terminal (5-L-glutamyl)-[peptide] + an alpha-amino acid = 5-L-glutamyl amino acid + an N-terminal L-alpha-aminoacyl-[peptide]</text>
        <dbReference type="Rhea" id="RHEA:23904"/>
        <dbReference type="Rhea" id="RHEA-COMP:9780"/>
        <dbReference type="Rhea" id="RHEA-COMP:9795"/>
        <dbReference type="ChEBI" id="CHEBI:77644"/>
        <dbReference type="ChEBI" id="CHEBI:78597"/>
        <dbReference type="ChEBI" id="CHEBI:78599"/>
        <dbReference type="ChEBI" id="CHEBI:78608"/>
        <dbReference type="EC" id="2.3.2.2"/>
    </reaction>
</comment>
<comment type="caution">
    <text evidence="9">The sequence shown here is derived from an EMBL/GenBank/DDBJ whole genome shotgun (WGS) entry which is preliminary data.</text>
</comment>
<keyword evidence="3 7" id="KW-0012">Acyltransferase</keyword>
<keyword evidence="7 9" id="KW-0378">Hydrolase</keyword>
<dbReference type="Proteomes" id="UP000294914">
    <property type="component" value="Unassembled WGS sequence"/>
</dbReference>
<dbReference type="GO" id="GO:0103068">
    <property type="term" value="F:leukotriene C4 gamma-glutamyl transferase activity"/>
    <property type="evidence" value="ECO:0007669"/>
    <property type="project" value="UniProtKB-EC"/>
</dbReference>
<feature type="signal peptide" evidence="8">
    <location>
        <begin position="1"/>
        <end position="17"/>
    </location>
</feature>
<evidence type="ECO:0000256" key="2">
    <source>
        <dbReference type="ARBA" id="ARBA00001089"/>
    </source>
</evidence>
<keyword evidence="8" id="KW-0732">Signal</keyword>
<dbReference type="PRINTS" id="PR01210">
    <property type="entry name" value="GGTRANSPTASE"/>
</dbReference>
<dbReference type="PANTHER" id="PTHR43199">
    <property type="entry name" value="GLUTATHIONE HYDROLASE"/>
    <property type="match status" value="1"/>
</dbReference>
<comment type="catalytic activity">
    <reaction evidence="2 7">
        <text>glutathione + H2O = L-cysteinylglycine + L-glutamate</text>
        <dbReference type="Rhea" id="RHEA:28807"/>
        <dbReference type="ChEBI" id="CHEBI:15377"/>
        <dbReference type="ChEBI" id="CHEBI:29985"/>
        <dbReference type="ChEBI" id="CHEBI:57925"/>
        <dbReference type="ChEBI" id="CHEBI:61694"/>
        <dbReference type="EC" id="3.4.19.13"/>
    </reaction>
</comment>
<dbReference type="EC" id="3.4.19.13" evidence="7"/>
<dbReference type="SUPFAM" id="SSF56235">
    <property type="entry name" value="N-terminal nucleophile aminohydrolases (Ntn hydrolases)"/>
    <property type="match status" value="1"/>
</dbReference>
<organism evidence="9 10">
    <name type="scientific">Thiohalophilus thiocyanatoxydans</name>
    <dbReference type="NCBI Taxonomy" id="381308"/>
    <lineage>
        <taxon>Bacteria</taxon>
        <taxon>Pseudomonadati</taxon>
        <taxon>Pseudomonadota</taxon>
        <taxon>Gammaproteobacteria</taxon>
        <taxon>Thiohalomonadales</taxon>
        <taxon>Thiohalophilaceae</taxon>
        <taxon>Thiohalophilus</taxon>
    </lineage>
</organism>
<dbReference type="InterPro" id="IPR051792">
    <property type="entry name" value="GGT_bact"/>
</dbReference>
<dbReference type="PANTHER" id="PTHR43199:SF6">
    <property type="entry name" value="GLUTATHIONE HYDROLASE PROENZYME"/>
    <property type="match status" value="1"/>
</dbReference>
<comment type="PTM">
    <text evidence="7">Cleaved by autocatalysis into a large and a small subunit.</text>
</comment>
<dbReference type="RefSeq" id="WP_134080739.1">
    <property type="nucleotide sequence ID" value="NZ_SOQX01000001.1"/>
</dbReference>
<comment type="catalytic activity">
    <reaction evidence="1 7">
        <text>an S-substituted glutathione + H2O = an S-substituted L-cysteinylglycine + L-glutamate</text>
        <dbReference type="Rhea" id="RHEA:59468"/>
        <dbReference type="ChEBI" id="CHEBI:15377"/>
        <dbReference type="ChEBI" id="CHEBI:29985"/>
        <dbReference type="ChEBI" id="CHEBI:90779"/>
        <dbReference type="ChEBI" id="CHEBI:143103"/>
        <dbReference type="EC" id="3.4.19.13"/>
    </reaction>
</comment>
<feature type="active site" description="Nucleophile" evidence="5">
    <location>
        <position position="365"/>
    </location>
</feature>
<comment type="subunit">
    <text evidence="7">This enzyme consists of two polypeptide chains, which are synthesized in precursor form from a single polypeptide.</text>
</comment>
<feature type="binding site" evidence="6">
    <location>
        <position position="92"/>
    </location>
    <ligand>
        <name>L-glutamate</name>
        <dbReference type="ChEBI" id="CHEBI:29985"/>
    </ligand>
</feature>
<dbReference type="NCBIfam" id="TIGR00066">
    <property type="entry name" value="g_glut_trans"/>
    <property type="match status" value="1"/>
</dbReference>
<dbReference type="InterPro" id="IPR029055">
    <property type="entry name" value="Ntn_hydrolases_N"/>
</dbReference>
<feature type="binding site" evidence="6">
    <location>
        <position position="407"/>
    </location>
    <ligand>
        <name>L-glutamate</name>
        <dbReference type="ChEBI" id="CHEBI:29985"/>
    </ligand>
</feature>
<evidence type="ECO:0000256" key="1">
    <source>
        <dbReference type="ARBA" id="ARBA00001049"/>
    </source>
</evidence>
<evidence type="ECO:0000256" key="6">
    <source>
        <dbReference type="PIRSR" id="PIRSR600101-2"/>
    </source>
</evidence>
<feature type="binding site" evidence="6">
    <location>
        <position position="457"/>
    </location>
    <ligand>
        <name>L-glutamate</name>
        <dbReference type="ChEBI" id="CHEBI:29985"/>
    </ligand>
</feature>
<dbReference type="InterPro" id="IPR043137">
    <property type="entry name" value="GGT_ssub_C"/>
</dbReference>
<dbReference type="UniPathway" id="UPA00204"/>
<keyword evidence="7" id="KW-0865">Zymogen</keyword>
<comment type="similarity">
    <text evidence="7">Belongs to the gamma-glutamyltransferase family.</text>
</comment>
<feature type="binding site" evidence="6">
    <location>
        <begin position="383"/>
        <end position="385"/>
    </location>
    <ligand>
        <name>L-glutamate</name>
        <dbReference type="ChEBI" id="CHEBI:29985"/>
    </ligand>
</feature>
<gene>
    <name evidence="9" type="ORF">EDC23_0487</name>
</gene>
<evidence type="ECO:0000256" key="3">
    <source>
        <dbReference type="ARBA" id="ARBA00023315"/>
    </source>
</evidence>
<feature type="chain" id="PRO_5020841092" description="Glutathione hydrolase proenzyme" evidence="8">
    <location>
        <begin position="18"/>
        <end position="554"/>
    </location>
</feature>
<sequence length="554" mass="60279">MKIVRLCILLLIGGLTAACNQSTPSPAVASAHPAATEAGLAVLEEGGNAFDAAVAVSATLAVVEPYSSGLGGGGFWLLHEVDTDRNVMIDGREKAPQQARRDMYLDEQGEVIDGLSMDGPLAAGIPGEPATLVHLAREYGRLSLSRTLAPAIRAAREGFAVTPHYQRMARFRLEVLRRSQAAAEVFLLDGEVPPLDHVIRQPDLAATLEQLARQGSEGFYKGKLAERLVEETRAAGGIWTREDLRRYQVVEREPITGSYGDYRIISASPPSSGGVALVSMLNMLEDYDLAAHSAVDRVHLMIEAMRRAYRDRAEYLGDPDFVEMDIERLTSKAYAARLRQSIELEQATDSRMLPPATESTEGNDTTHFSILDSEGNRVAATLSVNYPFGSGFMVPGTGVLLNNEMDDFSAKPGEPNAYGLVGAEANAIEPGKRMLSSMSPTFVEHDDRLAILGTPGGSRIITMVLHGILGFVEGHSAQTIVGSPRYHHQYLPDQVQYEPGALTAEQQQELTRRGHVLRELDNHYGNMQLVIWNRLNNRVEAASDPRGEGLAVSR</sequence>
<protein>
    <recommendedName>
        <fullName evidence="7">Glutathione hydrolase proenzyme</fullName>
        <ecNumber evidence="7">2.3.2.2</ecNumber>
        <ecNumber evidence="7">3.4.19.13</ecNumber>
    </recommendedName>
    <component>
        <recommendedName>
            <fullName evidence="7">Glutathione hydrolase large chain</fullName>
        </recommendedName>
    </component>
    <component>
        <recommendedName>
            <fullName evidence="7">Glutathione hydrolase small chain</fullName>
        </recommendedName>
    </component>
</protein>
<dbReference type="PROSITE" id="PS51257">
    <property type="entry name" value="PROKAR_LIPOPROTEIN"/>
    <property type="match status" value="1"/>
</dbReference>
<keyword evidence="7" id="KW-0808">Transferase</keyword>
<dbReference type="GO" id="GO:0006750">
    <property type="term" value="P:glutathione biosynthetic process"/>
    <property type="evidence" value="ECO:0007669"/>
    <property type="project" value="UniProtKB-KW"/>
</dbReference>
<dbReference type="GO" id="GO:0036374">
    <property type="term" value="F:glutathione hydrolase activity"/>
    <property type="evidence" value="ECO:0007669"/>
    <property type="project" value="UniProtKB-UniRule"/>
</dbReference>
<dbReference type="AlphaFoldDB" id="A0A4V3H4Q3"/>